<dbReference type="InterPro" id="IPR016181">
    <property type="entry name" value="Acyl_CoA_acyltransferase"/>
</dbReference>
<dbReference type="Proteomes" id="UP000655208">
    <property type="component" value="Unassembled WGS sequence"/>
</dbReference>
<gene>
    <name evidence="6" type="ORF">GCM10011594_28580</name>
</gene>
<dbReference type="HAMAP" id="MF_01812">
    <property type="entry name" value="Eis"/>
    <property type="match status" value="1"/>
</dbReference>
<reference evidence="6" key="1">
    <citation type="journal article" date="2014" name="Int. J. Syst. Evol. Microbiol.">
        <title>Complete genome sequence of Corynebacterium casei LMG S-19264T (=DSM 44701T), isolated from a smear-ripened cheese.</title>
        <authorList>
            <consortium name="US DOE Joint Genome Institute (JGI-PGF)"/>
            <person name="Walter F."/>
            <person name="Albersmeier A."/>
            <person name="Kalinowski J."/>
            <person name="Ruckert C."/>
        </authorList>
    </citation>
    <scope>NUCLEOTIDE SEQUENCE</scope>
    <source>
        <strain evidence="6">CGMCC 4.7308</strain>
    </source>
</reference>
<proteinExistence type="inferred from homology"/>
<feature type="active site" description="Proton donor" evidence="4">
    <location>
        <position position="129"/>
    </location>
</feature>
<comment type="similarity">
    <text evidence="1 4">Belongs to the acetyltransferase Eis family.</text>
</comment>
<feature type="active site" description="Proton acceptor; via carboxylate" evidence="4">
    <location>
        <position position="411"/>
    </location>
</feature>
<keyword evidence="3 4" id="KW-0012">Acyltransferase</keyword>
<dbReference type="PANTHER" id="PTHR37817">
    <property type="entry name" value="N-ACETYLTRANSFERASE EIS"/>
    <property type="match status" value="1"/>
</dbReference>
<dbReference type="Pfam" id="PF13527">
    <property type="entry name" value="Acetyltransf_9"/>
    <property type="match status" value="1"/>
</dbReference>
<dbReference type="RefSeq" id="WP_188942597.1">
    <property type="nucleotide sequence ID" value="NZ_BMNA01000005.1"/>
</dbReference>
<evidence type="ECO:0000256" key="4">
    <source>
        <dbReference type="HAMAP-Rule" id="MF_01812"/>
    </source>
</evidence>
<dbReference type="SUPFAM" id="SSF55718">
    <property type="entry name" value="SCP-like"/>
    <property type="match status" value="1"/>
</dbReference>
<keyword evidence="7" id="KW-1185">Reference proteome</keyword>
<dbReference type="Pfam" id="PF13530">
    <property type="entry name" value="SCP2_2"/>
    <property type="match status" value="1"/>
</dbReference>
<dbReference type="EMBL" id="BMNA01000005">
    <property type="protein sequence ID" value="GGM06839.1"/>
    <property type="molecule type" value="Genomic_DNA"/>
</dbReference>
<dbReference type="PROSITE" id="PS51186">
    <property type="entry name" value="GNAT"/>
    <property type="match status" value="1"/>
</dbReference>
<dbReference type="AlphaFoldDB" id="A0A917WIW4"/>
<dbReference type="InterPro" id="IPR022902">
    <property type="entry name" value="NAcTrfase_Eis"/>
</dbReference>
<dbReference type="InterPro" id="IPR041380">
    <property type="entry name" value="Acetyltransf_17"/>
</dbReference>
<dbReference type="SUPFAM" id="SSF55729">
    <property type="entry name" value="Acyl-CoA N-acyltransferases (Nat)"/>
    <property type="match status" value="1"/>
</dbReference>
<dbReference type="Pfam" id="PF17668">
    <property type="entry name" value="Acetyltransf_17"/>
    <property type="match status" value="1"/>
</dbReference>
<dbReference type="Gene3D" id="3.40.630.30">
    <property type="match status" value="2"/>
</dbReference>
<sequence>MASGTTVRPLRPEELDSALQLDAAAFGWEPEGDWMDAVVRPTLEVERFTGVFDPALDDEMVGVAGIFSKEMTFPGGGRTPVAGVTWVSVRPGQQGRGILRQLMQDQLTGLHERGQEPVAVLTASESGIYGRFGYGSAIRRARLEIPQGTALRAGLETDRVRVVPRERAFDTVTALYDQVAAAAPGHLRRTPEVWQSLYSDHSVDRDGATRLVVALHPDGYASYRVKADWNDRGPAGTLLVHEVCARTPRARASLWQHLLGVALVREVQHRRSWPDDPVVDMVAAPRLVRLAVADHIWLRIVDLDRAVPLRGYGAEVRVRVDLTDTVCPWNHGRWDLELAADGGRAVRVDPRADDAVPTVRLAAADLGAAFLGGTPVRRLADAGLVSGDPEAVDALHDALSWRRSPHCPEGF</sequence>
<dbReference type="Gene3D" id="3.30.1050.10">
    <property type="entry name" value="SCP2 sterol-binding domain"/>
    <property type="match status" value="1"/>
</dbReference>
<reference evidence="6" key="2">
    <citation type="submission" date="2020-09" db="EMBL/GenBank/DDBJ databases">
        <authorList>
            <person name="Sun Q."/>
            <person name="Zhou Y."/>
        </authorList>
    </citation>
    <scope>NUCLEOTIDE SEQUENCE</scope>
    <source>
        <strain evidence="6">CGMCC 4.7308</strain>
    </source>
</reference>
<evidence type="ECO:0000313" key="7">
    <source>
        <dbReference type="Proteomes" id="UP000655208"/>
    </source>
</evidence>
<dbReference type="GO" id="GO:0030649">
    <property type="term" value="P:aminoglycoside antibiotic catabolic process"/>
    <property type="evidence" value="ECO:0007669"/>
    <property type="project" value="TreeGrafter"/>
</dbReference>
<comment type="caution">
    <text evidence="6">The sequence shown here is derived from an EMBL/GenBank/DDBJ whole genome shotgun (WGS) entry which is preliminary data.</text>
</comment>
<protein>
    <submittedName>
        <fullName evidence="6">UPF0256 protein</fullName>
    </submittedName>
</protein>
<feature type="binding site" evidence="4">
    <location>
        <begin position="87"/>
        <end position="89"/>
    </location>
    <ligand>
        <name>acetyl-CoA</name>
        <dbReference type="ChEBI" id="CHEBI:57288"/>
    </ligand>
</feature>
<dbReference type="NCBIfam" id="NF002367">
    <property type="entry name" value="PRK01346.1-4"/>
    <property type="match status" value="1"/>
</dbReference>
<feature type="binding site" evidence="4">
    <location>
        <begin position="124"/>
        <end position="125"/>
    </location>
    <ligand>
        <name>acetyl-CoA</name>
        <dbReference type="ChEBI" id="CHEBI:57288"/>
    </ligand>
</feature>
<dbReference type="GO" id="GO:0034069">
    <property type="term" value="F:aminoglycoside N-acetyltransferase activity"/>
    <property type="evidence" value="ECO:0007669"/>
    <property type="project" value="TreeGrafter"/>
</dbReference>
<evidence type="ECO:0000256" key="2">
    <source>
        <dbReference type="ARBA" id="ARBA00022679"/>
    </source>
</evidence>
<keyword evidence="2 4" id="KW-0808">Transferase</keyword>
<dbReference type="InterPro" id="IPR025559">
    <property type="entry name" value="Eis_dom"/>
</dbReference>
<feature type="domain" description="N-acetyltransferase" evidence="5">
    <location>
        <begin position="5"/>
        <end position="158"/>
    </location>
</feature>
<evidence type="ECO:0000259" key="5">
    <source>
        <dbReference type="PROSITE" id="PS51186"/>
    </source>
</evidence>
<dbReference type="PANTHER" id="PTHR37817:SF1">
    <property type="entry name" value="N-ACETYLTRANSFERASE EIS"/>
    <property type="match status" value="1"/>
</dbReference>
<feature type="binding site" evidence="4">
    <location>
        <begin position="95"/>
        <end position="100"/>
    </location>
    <ligand>
        <name>acetyl-CoA</name>
        <dbReference type="ChEBI" id="CHEBI:57288"/>
    </ligand>
</feature>
<evidence type="ECO:0000256" key="3">
    <source>
        <dbReference type="ARBA" id="ARBA00023315"/>
    </source>
</evidence>
<evidence type="ECO:0000313" key="6">
    <source>
        <dbReference type="EMBL" id="GGM06839.1"/>
    </source>
</evidence>
<dbReference type="InterPro" id="IPR000182">
    <property type="entry name" value="GNAT_dom"/>
</dbReference>
<organism evidence="6 7">
    <name type="scientific">Nakamurella endophytica</name>
    <dbReference type="NCBI Taxonomy" id="1748367"/>
    <lineage>
        <taxon>Bacteria</taxon>
        <taxon>Bacillati</taxon>
        <taxon>Actinomycetota</taxon>
        <taxon>Actinomycetes</taxon>
        <taxon>Nakamurellales</taxon>
        <taxon>Nakamurellaceae</taxon>
        <taxon>Nakamurella</taxon>
    </lineage>
</organism>
<dbReference type="InterPro" id="IPR051554">
    <property type="entry name" value="Acetyltransferase_Eis"/>
</dbReference>
<evidence type="ECO:0000256" key="1">
    <source>
        <dbReference type="ARBA" id="ARBA00009213"/>
    </source>
</evidence>
<name>A0A917WIW4_9ACTN</name>
<comment type="subunit">
    <text evidence="4">Homohexamer; trimer of dimers.</text>
</comment>
<dbReference type="InterPro" id="IPR036527">
    <property type="entry name" value="SCP2_sterol-bd_dom_sf"/>
</dbReference>
<accession>A0A917WIW4</accession>